<keyword evidence="2" id="KW-0378">Hydrolase</keyword>
<protein>
    <recommendedName>
        <fullName evidence="5">SNF2 N-terminal domain-containing protein</fullName>
    </recommendedName>
</protein>
<name>A0A2T7D0B3_9POAL</name>
<dbReference type="GO" id="GO:0016787">
    <property type="term" value="F:hydrolase activity"/>
    <property type="evidence" value="ECO:0007669"/>
    <property type="project" value="UniProtKB-KW"/>
</dbReference>
<evidence type="ECO:0000256" key="1">
    <source>
        <dbReference type="ARBA" id="ARBA00022741"/>
    </source>
</evidence>
<sequence>MKLEKNAAGKAKTKKKPNNSKGGPLAMVRWFRVVLEEAHAIKRHQTQMAKACCGLSAERRWCLSGTPIQNSIDDLYSYFRFLKYEPYSNFSSLRSMIKNPVSRNFKLS</sequence>
<dbReference type="GO" id="GO:0005634">
    <property type="term" value="C:nucleus"/>
    <property type="evidence" value="ECO:0007669"/>
    <property type="project" value="TreeGrafter"/>
</dbReference>
<dbReference type="GO" id="GO:0008094">
    <property type="term" value="F:ATP-dependent activity, acting on DNA"/>
    <property type="evidence" value="ECO:0007669"/>
    <property type="project" value="TreeGrafter"/>
</dbReference>
<feature type="region of interest" description="Disordered" evidence="4">
    <location>
        <begin position="1"/>
        <end position="24"/>
    </location>
</feature>
<dbReference type="PANTHER" id="PTHR45626">
    <property type="entry name" value="TRANSCRIPTION TERMINATION FACTOR 2-RELATED"/>
    <property type="match status" value="1"/>
</dbReference>
<organism evidence="6 7">
    <name type="scientific">Panicum hallii var. hallii</name>
    <dbReference type="NCBI Taxonomy" id="1504633"/>
    <lineage>
        <taxon>Eukaryota</taxon>
        <taxon>Viridiplantae</taxon>
        <taxon>Streptophyta</taxon>
        <taxon>Embryophyta</taxon>
        <taxon>Tracheophyta</taxon>
        <taxon>Spermatophyta</taxon>
        <taxon>Magnoliopsida</taxon>
        <taxon>Liliopsida</taxon>
        <taxon>Poales</taxon>
        <taxon>Poaceae</taxon>
        <taxon>PACMAD clade</taxon>
        <taxon>Panicoideae</taxon>
        <taxon>Panicodae</taxon>
        <taxon>Paniceae</taxon>
        <taxon>Panicinae</taxon>
        <taxon>Panicum</taxon>
        <taxon>Panicum sect. Panicum</taxon>
    </lineage>
</organism>
<dbReference type="SUPFAM" id="SSF52540">
    <property type="entry name" value="P-loop containing nucleoside triphosphate hydrolases"/>
    <property type="match status" value="1"/>
</dbReference>
<accession>A0A2T7D0B3</accession>
<evidence type="ECO:0000259" key="5">
    <source>
        <dbReference type="Pfam" id="PF00176"/>
    </source>
</evidence>
<keyword evidence="7" id="KW-1185">Reference proteome</keyword>
<reference evidence="6 7" key="1">
    <citation type="submission" date="2018-04" db="EMBL/GenBank/DDBJ databases">
        <title>WGS assembly of Panicum hallii var. hallii HAL2.</title>
        <authorList>
            <person name="Lovell J."/>
            <person name="Jenkins J."/>
            <person name="Lowry D."/>
            <person name="Mamidi S."/>
            <person name="Sreedasyam A."/>
            <person name="Weng X."/>
            <person name="Barry K."/>
            <person name="Bonette J."/>
            <person name="Campitelli B."/>
            <person name="Daum C."/>
            <person name="Gordon S."/>
            <person name="Gould B."/>
            <person name="Lipzen A."/>
            <person name="MacQueen A."/>
            <person name="Palacio-Mejia J."/>
            <person name="Plott C."/>
            <person name="Shakirov E."/>
            <person name="Shu S."/>
            <person name="Yoshinaga Y."/>
            <person name="Zane M."/>
            <person name="Rokhsar D."/>
            <person name="Grimwood J."/>
            <person name="Schmutz J."/>
            <person name="Juenger T."/>
        </authorList>
    </citation>
    <scope>NUCLEOTIDE SEQUENCE [LARGE SCALE GENOMIC DNA]</scope>
    <source>
        <strain evidence="7">cv. HAL2</strain>
    </source>
</reference>
<gene>
    <name evidence="6" type="ORF">GQ55_7G293800</name>
</gene>
<proteinExistence type="predicted"/>
<keyword evidence="3" id="KW-0067">ATP-binding</keyword>
<dbReference type="GO" id="GO:0006281">
    <property type="term" value="P:DNA repair"/>
    <property type="evidence" value="ECO:0007669"/>
    <property type="project" value="TreeGrafter"/>
</dbReference>
<dbReference type="GO" id="GO:0005524">
    <property type="term" value="F:ATP binding"/>
    <property type="evidence" value="ECO:0007669"/>
    <property type="project" value="UniProtKB-KW"/>
</dbReference>
<dbReference type="InterPro" id="IPR000330">
    <property type="entry name" value="SNF2_N"/>
</dbReference>
<dbReference type="EMBL" id="CM009755">
    <property type="protein sequence ID" value="PUZ49039.1"/>
    <property type="molecule type" value="Genomic_DNA"/>
</dbReference>
<dbReference type="Gene3D" id="3.40.50.10810">
    <property type="entry name" value="Tandem AAA-ATPase domain"/>
    <property type="match status" value="1"/>
</dbReference>
<dbReference type="Gramene" id="PUZ49039">
    <property type="protein sequence ID" value="PUZ49039"/>
    <property type="gene ID" value="GQ55_7G293800"/>
</dbReference>
<dbReference type="OrthoDB" id="694225at2759"/>
<dbReference type="InterPro" id="IPR027417">
    <property type="entry name" value="P-loop_NTPase"/>
</dbReference>
<keyword evidence="1" id="KW-0547">Nucleotide-binding</keyword>
<dbReference type="AlphaFoldDB" id="A0A2T7D0B3"/>
<dbReference type="Proteomes" id="UP000244336">
    <property type="component" value="Chromosome 7"/>
</dbReference>
<dbReference type="InterPro" id="IPR050628">
    <property type="entry name" value="SNF2_RAD54_helicase_TF"/>
</dbReference>
<dbReference type="Pfam" id="PF00176">
    <property type="entry name" value="SNF2-rel_dom"/>
    <property type="match status" value="1"/>
</dbReference>
<dbReference type="PANTHER" id="PTHR45626:SF3">
    <property type="entry name" value="OS04G0629300 PROTEIN"/>
    <property type="match status" value="1"/>
</dbReference>
<evidence type="ECO:0000256" key="4">
    <source>
        <dbReference type="SAM" id="MobiDB-lite"/>
    </source>
</evidence>
<dbReference type="STRING" id="1504633.A0A2T7D0B3"/>
<evidence type="ECO:0000256" key="2">
    <source>
        <dbReference type="ARBA" id="ARBA00022801"/>
    </source>
</evidence>
<dbReference type="InterPro" id="IPR038718">
    <property type="entry name" value="SNF2-like_sf"/>
</dbReference>
<evidence type="ECO:0000313" key="6">
    <source>
        <dbReference type="EMBL" id="PUZ49039.1"/>
    </source>
</evidence>
<evidence type="ECO:0000313" key="7">
    <source>
        <dbReference type="Proteomes" id="UP000244336"/>
    </source>
</evidence>
<evidence type="ECO:0000256" key="3">
    <source>
        <dbReference type="ARBA" id="ARBA00022840"/>
    </source>
</evidence>
<feature type="domain" description="SNF2 N-terminal" evidence="5">
    <location>
        <begin position="25"/>
        <end position="102"/>
    </location>
</feature>